<dbReference type="GO" id="GO:0071555">
    <property type="term" value="P:cell wall organization"/>
    <property type="evidence" value="ECO:0007669"/>
    <property type="project" value="UniProtKB-KW"/>
</dbReference>
<evidence type="ECO:0000256" key="4">
    <source>
        <dbReference type="ARBA" id="ARBA00022960"/>
    </source>
</evidence>
<evidence type="ECO:0000256" key="5">
    <source>
        <dbReference type="ARBA" id="ARBA00022984"/>
    </source>
</evidence>
<keyword evidence="2" id="KW-0732">Signal</keyword>
<keyword evidence="5" id="KW-0573">Peptidoglycan synthesis</keyword>
<feature type="region of interest" description="Disordered" evidence="10">
    <location>
        <begin position="387"/>
        <end position="418"/>
    </location>
</feature>
<feature type="region of interest" description="Disordered" evidence="10">
    <location>
        <begin position="48"/>
        <end position="106"/>
    </location>
</feature>
<feature type="active site" evidence="7">
    <location>
        <position position="213"/>
    </location>
</feature>
<evidence type="ECO:0000256" key="8">
    <source>
        <dbReference type="PIRSR" id="PIRSR618044-2"/>
    </source>
</evidence>
<dbReference type="Pfam" id="PF00768">
    <property type="entry name" value="Peptidase_S11"/>
    <property type="match status" value="1"/>
</dbReference>
<dbReference type="InterPro" id="IPR018044">
    <property type="entry name" value="Peptidase_S11"/>
</dbReference>
<dbReference type="PANTHER" id="PTHR21581:SF33">
    <property type="entry name" value="D-ALANYL-D-ALANINE CARBOXYPEPTIDASE DACB"/>
    <property type="match status" value="1"/>
</dbReference>
<keyword evidence="13" id="KW-0121">Carboxypeptidase</keyword>
<evidence type="ECO:0000256" key="7">
    <source>
        <dbReference type="PIRSR" id="PIRSR618044-1"/>
    </source>
</evidence>
<keyword evidence="11" id="KW-0472">Membrane</keyword>
<dbReference type="AlphaFoldDB" id="A0A386ZCK9"/>
<dbReference type="InterPro" id="IPR012338">
    <property type="entry name" value="Beta-lactam/transpept-like"/>
</dbReference>
<dbReference type="OrthoDB" id="3663940at2"/>
<evidence type="ECO:0000259" key="12">
    <source>
        <dbReference type="Pfam" id="PF00768"/>
    </source>
</evidence>
<dbReference type="KEGG" id="nyu:D7D52_15700"/>
<keyword evidence="13" id="KW-0645">Protease</keyword>
<evidence type="ECO:0000256" key="11">
    <source>
        <dbReference type="SAM" id="Phobius"/>
    </source>
</evidence>
<feature type="region of interest" description="Disordered" evidence="10">
    <location>
        <begin position="1"/>
        <end position="22"/>
    </location>
</feature>
<evidence type="ECO:0000256" key="3">
    <source>
        <dbReference type="ARBA" id="ARBA00022801"/>
    </source>
</evidence>
<keyword evidence="3" id="KW-0378">Hydrolase</keyword>
<proteinExistence type="inferred from homology"/>
<dbReference type="GO" id="GO:0006508">
    <property type="term" value="P:proteolysis"/>
    <property type="evidence" value="ECO:0007669"/>
    <property type="project" value="InterPro"/>
</dbReference>
<evidence type="ECO:0000256" key="10">
    <source>
        <dbReference type="SAM" id="MobiDB-lite"/>
    </source>
</evidence>
<feature type="active site" description="Acyl-ester intermediate" evidence="7">
    <location>
        <position position="158"/>
    </location>
</feature>
<feature type="domain" description="Peptidase S11 D-alanyl-D-alanine carboxypeptidase A N-terminal" evidence="12">
    <location>
        <begin position="128"/>
        <end position="357"/>
    </location>
</feature>
<keyword evidence="11" id="KW-0812">Transmembrane</keyword>
<feature type="binding site" evidence="8">
    <location>
        <position position="328"/>
    </location>
    <ligand>
        <name>substrate</name>
    </ligand>
</feature>
<dbReference type="PANTHER" id="PTHR21581">
    <property type="entry name" value="D-ALANYL-D-ALANINE CARBOXYPEPTIDASE"/>
    <property type="match status" value="1"/>
</dbReference>
<keyword evidence="11" id="KW-1133">Transmembrane helix</keyword>
<evidence type="ECO:0000256" key="2">
    <source>
        <dbReference type="ARBA" id="ARBA00022729"/>
    </source>
</evidence>
<keyword evidence="4" id="KW-0133">Cell shape</keyword>
<dbReference type="GO" id="GO:0008360">
    <property type="term" value="P:regulation of cell shape"/>
    <property type="evidence" value="ECO:0007669"/>
    <property type="project" value="UniProtKB-KW"/>
</dbReference>
<sequence length="450" mass="46407">MSIRRYSRRPAVSAERTAVSAERTAVTAKRAAVTVAAVVAAVSGFAFAPGPGDATAQPSTTTTPFTTPNTDGCPNKTTPPSPIDSSEVPEPGQTAPGPLPIPDPPVGGKALGGCGVLLPAGAGPLPEGISATAWEVADLDTGKVIAAKDPHGRYRPASTIKVLLASVAIPALDLDKTIVGTQDDANADGTRVGIGPGGRYTNKQLFQALIMASGNDAAHAISTQLGGDDATVAKMNALAKQLRALDTRAATPSGLDGPGMSISAYDLALLFRHAMTLPLFAELIHTEQVDFPGFPANPKIPDDKDHPGFPIANDNHLLYEYDGAIGGKTGYTDDARQTFVAAAARNGHRYVVTLLKADVRPFRPWEQAAKLLDYAFALPAGASIGTMPDASGKTPESSVALASPPTPDAAQPAPADDGSDHHALRIALMVGGVALVVVLLLAARRVSRRR</sequence>
<feature type="compositionally biased region" description="Low complexity" evidence="10">
    <location>
        <begin position="55"/>
        <end position="70"/>
    </location>
</feature>
<dbReference type="PRINTS" id="PR00725">
    <property type="entry name" value="DADACBPTASE1"/>
</dbReference>
<dbReference type="GO" id="GO:0009002">
    <property type="term" value="F:serine-type D-Ala-D-Ala carboxypeptidase activity"/>
    <property type="evidence" value="ECO:0007669"/>
    <property type="project" value="InterPro"/>
</dbReference>
<evidence type="ECO:0000313" key="14">
    <source>
        <dbReference type="Proteomes" id="UP000267164"/>
    </source>
</evidence>
<evidence type="ECO:0000256" key="6">
    <source>
        <dbReference type="ARBA" id="ARBA00023316"/>
    </source>
</evidence>
<dbReference type="RefSeq" id="WP_120737214.1">
    <property type="nucleotide sequence ID" value="NZ_CP032568.1"/>
</dbReference>
<feature type="transmembrane region" description="Helical" evidence="11">
    <location>
        <begin position="423"/>
        <end position="443"/>
    </location>
</feature>
<protein>
    <submittedName>
        <fullName evidence="13">D-alanyl-D-alanine carboxypeptidase</fullName>
    </submittedName>
</protein>
<feature type="active site" description="Proton acceptor" evidence="7">
    <location>
        <position position="161"/>
    </location>
</feature>
<evidence type="ECO:0000256" key="9">
    <source>
        <dbReference type="RuleBase" id="RU004016"/>
    </source>
</evidence>
<dbReference type="InterPro" id="IPR001967">
    <property type="entry name" value="Peptidase_S11_N"/>
</dbReference>
<dbReference type="GO" id="GO:0009252">
    <property type="term" value="P:peptidoglycan biosynthetic process"/>
    <property type="evidence" value="ECO:0007669"/>
    <property type="project" value="UniProtKB-KW"/>
</dbReference>
<organism evidence="13 14">
    <name type="scientific">Nocardia yunnanensis</name>
    <dbReference type="NCBI Taxonomy" id="2382165"/>
    <lineage>
        <taxon>Bacteria</taxon>
        <taxon>Bacillati</taxon>
        <taxon>Actinomycetota</taxon>
        <taxon>Actinomycetes</taxon>
        <taxon>Mycobacteriales</taxon>
        <taxon>Nocardiaceae</taxon>
        <taxon>Nocardia</taxon>
    </lineage>
</organism>
<gene>
    <name evidence="13" type="ORF">D7D52_15700</name>
</gene>
<evidence type="ECO:0000313" key="13">
    <source>
        <dbReference type="EMBL" id="AYF75067.1"/>
    </source>
</evidence>
<dbReference type="Gene3D" id="3.40.710.10">
    <property type="entry name" value="DD-peptidase/beta-lactamase superfamily"/>
    <property type="match status" value="1"/>
</dbReference>
<keyword evidence="14" id="KW-1185">Reference proteome</keyword>
<comment type="similarity">
    <text evidence="1 9">Belongs to the peptidase S11 family.</text>
</comment>
<dbReference type="SUPFAM" id="SSF56601">
    <property type="entry name" value="beta-lactamase/transpeptidase-like"/>
    <property type="match status" value="1"/>
</dbReference>
<dbReference type="Proteomes" id="UP000267164">
    <property type="component" value="Chromosome"/>
</dbReference>
<dbReference type="EMBL" id="CP032568">
    <property type="protein sequence ID" value="AYF75067.1"/>
    <property type="molecule type" value="Genomic_DNA"/>
</dbReference>
<keyword evidence="6" id="KW-0961">Cell wall biogenesis/degradation</keyword>
<accession>A0A386ZCK9</accession>
<reference evidence="13 14" key="1">
    <citation type="submission" date="2018-09" db="EMBL/GenBank/DDBJ databases">
        <title>Nocardia yunnanensis sp. nov., an actinomycete isolated from a soil sample.</title>
        <authorList>
            <person name="Zhang J."/>
        </authorList>
    </citation>
    <scope>NUCLEOTIDE SEQUENCE [LARGE SCALE GENOMIC DNA]</scope>
    <source>
        <strain evidence="13 14">CFHS0054</strain>
    </source>
</reference>
<name>A0A386ZCK9_9NOCA</name>
<evidence type="ECO:0000256" key="1">
    <source>
        <dbReference type="ARBA" id="ARBA00007164"/>
    </source>
</evidence>